<reference evidence="2 3" key="1">
    <citation type="submission" date="2024-09" db="EMBL/GenBank/DDBJ databases">
        <authorList>
            <person name="Sun Q."/>
            <person name="Mori K."/>
        </authorList>
    </citation>
    <scope>NUCLEOTIDE SEQUENCE [LARGE SCALE GENOMIC DNA]</scope>
    <source>
        <strain evidence="2 3">KCTC 23315</strain>
    </source>
</reference>
<organism evidence="2 3">
    <name type="scientific">Rheinheimera tilapiae</name>
    <dbReference type="NCBI Taxonomy" id="875043"/>
    <lineage>
        <taxon>Bacteria</taxon>
        <taxon>Pseudomonadati</taxon>
        <taxon>Pseudomonadota</taxon>
        <taxon>Gammaproteobacteria</taxon>
        <taxon>Chromatiales</taxon>
        <taxon>Chromatiaceae</taxon>
        <taxon>Rheinheimera</taxon>
    </lineage>
</organism>
<keyword evidence="1" id="KW-0812">Transmembrane</keyword>
<dbReference type="EMBL" id="JBHLXP010000001">
    <property type="protein sequence ID" value="MFC0047754.1"/>
    <property type="molecule type" value="Genomic_DNA"/>
</dbReference>
<name>A0ABV6BBI3_9GAMM</name>
<dbReference type="Proteomes" id="UP001589813">
    <property type="component" value="Unassembled WGS sequence"/>
</dbReference>
<dbReference type="RefSeq" id="WP_377241299.1">
    <property type="nucleotide sequence ID" value="NZ_JBHLXP010000001.1"/>
</dbReference>
<keyword evidence="1" id="KW-1133">Transmembrane helix</keyword>
<protein>
    <submittedName>
        <fullName evidence="2">Uncharacterized protein</fullName>
    </submittedName>
</protein>
<feature type="transmembrane region" description="Helical" evidence="1">
    <location>
        <begin position="52"/>
        <end position="76"/>
    </location>
</feature>
<sequence>MTELAYYQALSAIFYVIIAAQFYQKLVAAIHADKKKALAELYDDIEIDEHTMLAASKTAAAVLCVFWPAAILIAAYKNKGGTK</sequence>
<gene>
    <name evidence="2" type="ORF">ACFFJP_05600</name>
</gene>
<evidence type="ECO:0000313" key="2">
    <source>
        <dbReference type="EMBL" id="MFC0047754.1"/>
    </source>
</evidence>
<accession>A0ABV6BBI3</accession>
<evidence type="ECO:0000256" key="1">
    <source>
        <dbReference type="SAM" id="Phobius"/>
    </source>
</evidence>
<evidence type="ECO:0000313" key="3">
    <source>
        <dbReference type="Proteomes" id="UP001589813"/>
    </source>
</evidence>
<feature type="transmembrane region" description="Helical" evidence="1">
    <location>
        <begin position="12"/>
        <end position="32"/>
    </location>
</feature>
<keyword evidence="3" id="KW-1185">Reference proteome</keyword>
<keyword evidence="1" id="KW-0472">Membrane</keyword>
<proteinExistence type="predicted"/>
<comment type="caution">
    <text evidence="2">The sequence shown here is derived from an EMBL/GenBank/DDBJ whole genome shotgun (WGS) entry which is preliminary data.</text>
</comment>